<dbReference type="RefSeq" id="WP_261617813.1">
    <property type="nucleotide sequence ID" value="NZ_JALIDZ010000011.1"/>
</dbReference>
<dbReference type="AlphaFoldDB" id="A0AAW5R1Q4"/>
<proteinExistence type="predicted"/>
<comment type="caution">
    <text evidence="1">The sequence shown here is derived from an EMBL/GenBank/DDBJ whole genome shotgun (WGS) entry which is preliminary data.</text>
</comment>
<keyword evidence="2" id="KW-1185">Reference proteome</keyword>
<dbReference type="InterPro" id="IPR036663">
    <property type="entry name" value="Fumarylacetoacetase_C_sf"/>
</dbReference>
<reference evidence="1 2" key="1">
    <citation type="submission" date="2022-04" db="EMBL/GenBank/DDBJ databases">
        <authorList>
            <person name="Ye Y.-Q."/>
            <person name="Du Z.-J."/>
        </authorList>
    </citation>
    <scope>NUCLEOTIDE SEQUENCE [LARGE SCALE GENOMIC DNA]</scope>
    <source>
        <strain evidence="1 2">A6E488</strain>
    </source>
</reference>
<sequence length="228" mass="25171">MPQIEFVLSTIDRTEQRKVAVENVVIAGWAGRDAEAVQAHIDELAELGVTPPPSVPCFYPVGAELVTVGAAVDCLGSASSGEVEYFIYVDTDDAWWVGIGSDHTDREVEAYSVGVSKQVCPKPIAPELWRYSEIRETWDDLILRSWIREGDGESLYQEGSIASLLHPEDTVRAYEGLGGRMTPGTLMFGGTIPVLGGIRPAREFRMEIFDPARDRRITHGYTARWLAS</sequence>
<dbReference type="Proteomes" id="UP001320898">
    <property type="component" value="Unassembled WGS sequence"/>
</dbReference>
<dbReference type="Pfam" id="PF11010">
    <property type="entry name" value="DUF2848"/>
    <property type="match status" value="1"/>
</dbReference>
<evidence type="ECO:0000313" key="1">
    <source>
        <dbReference type="EMBL" id="MCT8974226.1"/>
    </source>
</evidence>
<evidence type="ECO:0000313" key="2">
    <source>
        <dbReference type="Proteomes" id="UP001320898"/>
    </source>
</evidence>
<gene>
    <name evidence="1" type="ORF">MUB46_20360</name>
</gene>
<dbReference type="EMBL" id="JALIDZ010000011">
    <property type="protein sequence ID" value="MCT8974226.1"/>
    <property type="molecule type" value="Genomic_DNA"/>
</dbReference>
<organism evidence="1 2">
    <name type="scientific">Microbaculum marinisediminis</name>
    <dbReference type="NCBI Taxonomy" id="2931392"/>
    <lineage>
        <taxon>Bacteria</taxon>
        <taxon>Pseudomonadati</taxon>
        <taxon>Pseudomonadota</taxon>
        <taxon>Alphaproteobacteria</taxon>
        <taxon>Hyphomicrobiales</taxon>
        <taxon>Tepidamorphaceae</taxon>
        <taxon>Microbaculum</taxon>
    </lineage>
</organism>
<dbReference type="SUPFAM" id="SSF56529">
    <property type="entry name" value="FAH"/>
    <property type="match status" value="1"/>
</dbReference>
<protein>
    <submittedName>
        <fullName evidence="1">DUF2848 domain-containing protein</fullName>
    </submittedName>
</protein>
<dbReference type="InterPro" id="IPR021269">
    <property type="entry name" value="DUF2848"/>
</dbReference>
<name>A0AAW5R1Q4_9HYPH</name>
<dbReference type="GO" id="GO:0003824">
    <property type="term" value="F:catalytic activity"/>
    <property type="evidence" value="ECO:0007669"/>
    <property type="project" value="InterPro"/>
</dbReference>
<accession>A0AAW5R1Q4</accession>